<feature type="transmembrane region" description="Helical" evidence="2">
    <location>
        <begin position="292"/>
        <end position="312"/>
    </location>
</feature>
<evidence type="ECO:0000256" key="1">
    <source>
        <dbReference type="SAM" id="MobiDB-lite"/>
    </source>
</evidence>
<feature type="transmembrane region" description="Helical" evidence="2">
    <location>
        <begin position="360"/>
        <end position="380"/>
    </location>
</feature>
<keyword evidence="4" id="KW-1185">Reference proteome</keyword>
<dbReference type="Proteomes" id="UP001597018">
    <property type="component" value="Unassembled WGS sequence"/>
</dbReference>
<feature type="transmembrane region" description="Helical" evidence="2">
    <location>
        <begin position="319"/>
        <end position="340"/>
    </location>
</feature>
<feature type="transmembrane region" description="Helical" evidence="2">
    <location>
        <begin position="224"/>
        <end position="244"/>
    </location>
</feature>
<evidence type="ECO:0000256" key="2">
    <source>
        <dbReference type="SAM" id="Phobius"/>
    </source>
</evidence>
<feature type="compositionally biased region" description="Acidic residues" evidence="1">
    <location>
        <begin position="383"/>
        <end position="403"/>
    </location>
</feature>
<keyword evidence="2" id="KW-0472">Membrane</keyword>
<comment type="caution">
    <text evidence="3">The sequence shown here is derived from an EMBL/GenBank/DDBJ whole genome shotgun (WGS) entry which is preliminary data.</text>
</comment>
<keyword evidence="2" id="KW-1133">Transmembrane helix</keyword>
<dbReference type="InterPro" id="IPR045931">
    <property type="entry name" value="DUF6350"/>
</dbReference>
<dbReference type="Pfam" id="PF19877">
    <property type="entry name" value="DUF6350"/>
    <property type="match status" value="1"/>
</dbReference>
<feature type="transmembrane region" description="Helical" evidence="2">
    <location>
        <begin position="25"/>
        <end position="49"/>
    </location>
</feature>
<keyword evidence="2" id="KW-0812">Transmembrane</keyword>
<feature type="region of interest" description="Disordered" evidence="1">
    <location>
        <begin position="383"/>
        <end position="467"/>
    </location>
</feature>
<sequence>MPVLDSIPRPTADAATPRRSGVRRWLFVAVLAAVLLLGYLLAVVLIALVVGTATAARFDPLAVLVAGLPGWLALNQVPLTVDGGPLGVLPLLPTVGEMSLVAVGSALVARRSRLRRPDQAWPVIATTGLVHAVVGAVIAVLLRGPVSAVPADAFLGCGLIATLAATAGLANRCGLVYLLWERVDDAVWSGLRVGLMGLAAVVAAGGAVLFVALCWSAPDVVEVLARLGTAGNAFGATLVTLLYLPNAVLAGWSFATGSGVSVGAVTAQPLHADPGPVPDLPLLALLPSDGARLWWILAFALPVAVGTVIGRASRRGTRCLVTAGVATGVVAFGALVLAGIAGGEFGTGRFGPVTLRPGLLVVLTLFWVGLPATAVAWFTAEPDEEDLAEEPEPAEDDPDEAAAPEEPGGTEEVAAEEPADDEPGEDEPHPVEVETAEIDPGEFDADEFDADEFDLDRPAEGPPGERE</sequence>
<feature type="compositionally biased region" description="Acidic residues" evidence="1">
    <location>
        <begin position="413"/>
        <end position="425"/>
    </location>
</feature>
<feature type="transmembrane region" description="Helical" evidence="2">
    <location>
        <begin position="87"/>
        <end position="108"/>
    </location>
</feature>
<feature type="transmembrane region" description="Helical" evidence="2">
    <location>
        <begin position="120"/>
        <end position="141"/>
    </location>
</feature>
<feature type="transmembrane region" description="Helical" evidence="2">
    <location>
        <begin position="153"/>
        <end position="180"/>
    </location>
</feature>
<feature type="compositionally biased region" description="Basic and acidic residues" evidence="1">
    <location>
        <begin position="455"/>
        <end position="467"/>
    </location>
</feature>
<evidence type="ECO:0000313" key="4">
    <source>
        <dbReference type="Proteomes" id="UP001597018"/>
    </source>
</evidence>
<protein>
    <submittedName>
        <fullName evidence="3">DUF6350 family protein</fullName>
    </submittedName>
</protein>
<gene>
    <name evidence="3" type="ORF">ACFQ16_02710</name>
</gene>
<name>A0ABW3FN30_9PSEU</name>
<dbReference type="RefSeq" id="WP_345600931.1">
    <property type="nucleotide sequence ID" value="NZ_BAABLT010000022.1"/>
</dbReference>
<accession>A0ABW3FN30</accession>
<feature type="transmembrane region" description="Helical" evidence="2">
    <location>
        <begin position="192"/>
        <end position="218"/>
    </location>
</feature>
<proteinExistence type="predicted"/>
<evidence type="ECO:0000313" key="3">
    <source>
        <dbReference type="EMBL" id="MFD0918645.1"/>
    </source>
</evidence>
<feature type="compositionally biased region" description="Acidic residues" evidence="1">
    <location>
        <begin position="434"/>
        <end position="454"/>
    </location>
</feature>
<organism evidence="3 4">
    <name type="scientific">Saccharopolyspora rosea</name>
    <dbReference type="NCBI Taxonomy" id="524884"/>
    <lineage>
        <taxon>Bacteria</taxon>
        <taxon>Bacillati</taxon>
        <taxon>Actinomycetota</taxon>
        <taxon>Actinomycetes</taxon>
        <taxon>Pseudonocardiales</taxon>
        <taxon>Pseudonocardiaceae</taxon>
        <taxon>Saccharopolyspora</taxon>
    </lineage>
</organism>
<dbReference type="EMBL" id="JBHTIW010000001">
    <property type="protein sequence ID" value="MFD0918645.1"/>
    <property type="molecule type" value="Genomic_DNA"/>
</dbReference>
<feature type="transmembrane region" description="Helical" evidence="2">
    <location>
        <begin position="251"/>
        <end position="272"/>
    </location>
</feature>
<reference evidence="4" key="1">
    <citation type="journal article" date="2019" name="Int. J. Syst. Evol. Microbiol.">
        <title>The Global Catalogue of Microorganisms (GCM) 10K type strain sequencing project: providing services to taxonomists for standard genome sequencing and annotation.</title>
        <authorList>
            <consortium name="The Broad Institute Genomics Platform"/>
            <consortium name="The Broad Institute Genome Sequencing Center for Infectious Disease"/>
            <person name="Wu L."/>
            <person name="Ma J."/>
        </authorList>
    </citation>
    <scope>NUCLEOTIDE SEQUENCE [LARGE SCALE GENOMIC DNA]</scope>
    <source>
        <strain evidence="4">CCUG 56401</strain>
    </source>
</reference>